<dbReference type="SUPFAM" id="SSF52058">
    <property type="entry name" value="L domain-like"/>
    <property type="match status" value="2"/>
</dbReference>
<evidence type="ECO:0000313" key="19">
    <source>
        <dbReference type="Proteomes" id="UP000683360"/>
    </source>
</evidence>
<dbReference type="InterPro" id="IPR009030">
    <property type="entry name" value="Growth_fac_rcpt_cys_sf"/>
</dbReference>
<feature type="domain" description="F5/8 type C" evidence="14">
    <location>
        <begin position="1414"/>
        <end position="1569"/>
    </location>
</feature>
<dbReference type="SUPFAM" id="SSF103647">
    <property type="entry name" value="TSP type-3 repeat"/>
    <property type="match status" value="3"/>
</dbReference>
<dbReference type="Pfam" id="PF02412">
    <property type="entry name" value="TSP_3"/>
    <property type="match status" value="4"/>
</dbReference>
<protein>
    <submittedName>
        <fullName evidence="18">THBS2S</fullName>
    </submittedName>
</protein>
<keyword evidence="3 11" id="KW-0245">EGF-like domain</keyword>
<feature type="domain" description="EGF-like" evidence="15">
    <location>
        <begin position="1901"/>
        <end position="1942"/>
    </location>
</feature>
<feature type="region of interest" description="Disordered" evidence="13">
    <location>
        <begin position="2093"/>
        <end position="2152"/>
    </location>
</feature>
<evidence type="ECO:0000256" key="7">
    <source>
        <dbReference type="ARBA" id="ARBA00022837"/>
    </source>
</evidence>
<dbReference type="PANTHER" id="PTHR10199:SF110">
    <property type="entry name" value="TSP C-TERMINAL DOMAIN-CONTAINING PROTEIN"/>
    <property type="match status" value="1"/>
</dbReference>
<dbReference type="Gene3D" id="2.10.25.10">
    <property type="entry name" value="Laminin"/>
    <property type="match status" value="4"/>
</dbReference>
<dbReference type="Pfam" id="PF07699">
    <property type="entry name" value="Ephrin_rec_like"/>
    <property type="match status" value="1"/>
</dbReference>
<dbReference type="PANTHER" id="PTHR10199">
    <property type="entry name" value="THROMBOSPONDIN"/>
    <property type="match status" value="1"/>
</dbReference>
<dbReference type="InterPro" id="IPR026906">
    <property type="entry name" value="LRR_5"/>
</dbReference>
<dbReference type="InterPro" id="IPR001611">
    <property type="entry name" value="Leu-rich_rpt"/>
</dbReference>
<dbReference type="InterPro" id="IPR015919">
    <property type="entry name" value="Cadherin-like_sf"/>
</dbReference>
<dbReference type="SMART" id="SM00365">
    <property type="entry name" value="LRR_SD22"/>
    <property type="match status" value="7"/>
</dbReference>
<dbReference type="SUPFAM" id="SSF57196">
    <property type="entry name" value="EGF/Laminin"/>
    <property type="match status" value="2"/>
</dbReference>
<dbReference type="SUPFAM" id="SSF57184">
    <property type="entry name" value="Growth factor receptor domain"/>
    <property type="match status" value="1"/>
</dbReference>
<dbReference type="InterPro" id="IPR008979">
    <property type="entry name" value="Galactose-bd-like_sf"/>
</dbReference>
<evidence type="ECO:0000256" key="1">
    <source>
        <dbReference type="ARBA" id="ARBA00004370"/>
    </source>
</evidence>
<dbReference type="InterPro" id="IPR017897">
    <property type="entry name" value="Thrombospondin_3_rpt"/>
</dbReference>
<dbReference type="InterPro" id="IPR028974">
    <property type="entry name" value="TSP_type-3_rpt"/>
</dbReference>
<dbReference type="CDD" id="cd00057">
    <property type="entry name" value="FA58C"/>
    <property type="match status" value="1"/>
</dbReference>
<dbReference type="InterPro" id="IPR000421">
    <property type="entry name" value="FA58C"/>
</dbReference>
<evidence type="ECO:0000259" key="15">
    <source>
        <dbReference type="PROSITE" id="PS50026"/>
    </source>
</evidence>
<evidence type="ECO:0000256" key="13">
    <source>
        <dbReference type="SAM" id="MobiDB-lite"/>
    </source>
</evidence>
<reference evidence="18" key="1">
    <citation type="submission" date="2021-03" db="EMBL/GenBank/DDBJ databases">
        <authorList>
            <person name="Bekaert M."/>
        </authorList>
    </citation>
    <scope>NUCLEOTIDE SEQUENCE</scope>
</reference>
<dbReference type="PROSITE" id="PS01186">
    <property type="entry name" value="EGF_2"/>
    <property type="match status" value="1"/>
</dbReference>
<name>A0A8S3Q4U8_MYTED</name>
<dbReference type="CDD" id="cd00054">
    <property type="entry name" value="EGF_CA"/>
    <property type="match status" value="2"/>
</dbReference>
<dbReference type="Gene3D" id="2.60.120.260">
    <property type="entry name" value="Galactose-binding domain-like"/>
    <property type="match status" value="1"/>
</dbReference>
<dbReference type="PROSITE" id="PS51450">
    <property type="entry name" value="LRR"/>
    <property type="match status" value="2"/>
</dbReference>
<dbReference type="PROSITE" id="PS01286">
    <property type="entry name" value="FA58C_2"/>
    <property type="match status" value="1"/>
</dbReference>
<dbReference type="FunFam" id="2.60.120.260:FF:000016">
    <property type="entry name" value="Contactin-associated protein-like 4 isoform 1"/>
    <property type="match status" value="1"/>
</dbReference>
<dbReference type="InterPro" id="IPR001881">
    <property type="entry name" value="EGF-like_Ca-bd_dom"/>
</dbReference>
<dbReference type="InterPro" id="IPR020894">
    <property type="entry name" value="Cadherin_CS"/>
</dbReference>
<dbReference type="Gene3D" id="3.80.10.10">
    <property type="entry name" value="Ribonuclease Inhibitor"/>
    <property type="match status" value="5"/>
</dbReference>
<dbReference type="InterPro" id="IPR000742">
    <property type="entry name" value="EGF"/>
</dbReference>
<dbReference type="SUPFAM" id="SSF49785">
    <property type="entry name" value="Galactose-binding domain-like"/>
    <property type="match status" value="1"/>
</dbReference>
<feature type="compositionally biased region" description="Polar residues" evidence="13">
    <location>
        <begin position="2123"/>
        <end position="2133"/>
    </location>
</feature>
<dbReference type="SUPFAM" id="SSF49313">
    <property type="entry name" value="Cadherin-like"/>
    <property type="match status" value="1"/>
</dbReference>
<feature type="compositionally biased region" description="Acidic residues" evidence="13">
    <location>
        <begin position="2134"/>
        <end position="2151"/>
    </location>
</feature>
<dbReference type="Pfam" id="PF13855">
    <property type="entry name" value="LRR_8"/>
    <property type="match status" value="3"/>
</dbReference>
<dbReference type="FunFam" id="4.10.1080.10:FF:000001">
    <property type="entry name" value="Thrombospondin 3"/>
    <property type="match status" value="1"/>
</dbReference>
<dbReference type="Proteomes" id="UP000683360">
    <property type="component" value="Unassembled WGS sequence"/>
</dbReference>
<evidence type="ECO:0000256" key="12">
    <source>
        <dbReference type="PROSITE-ProRule" id="PRU00634"/>
    </source>
</evidence>
<dbReference type="SMART" id="SM01411">
    <property type="entry name" value="Ephrin_rec_like"/>
    <property type="match status" value="2"/>
</dbReference>
<dbReference type="PROSITE" id="PS50022">
    <property type="entry name" value="FA58C_3"/>
    <property type="match status" value="1"/>
</dbReference>
<dbReference type="Pfam" id="PF12947">
    <property type="entry name" value="EGF_3"/>
    <property type="match status" value="1"/>
</dbReference>
<comment type="caution">
    <text evidence="18">The sequence shown here is derived from an EMBL/GenBank/DDBJ whole genome shotgun (WGS) entry which is preliminary data.</text>
</comment>
<dbReference type="InterPro" id="IPR003591">
    <property type="entry name" value="Leu-rich_rpt_typical-subtyp"/>
</dbReference>
<organism evidence="18 19">
    <name type="scientific">Mytilus edulis</name>
    <name type="common">Blue mussel</name>
    <dbReference type="NCBI Taxonomy" id="6550"/>
    <lineage>
        <taxon>Eukaryota</taxon>
        <taxon>Metazoa</taxon>
        <taxon>Spiralia</taxon>
        <taxon>Lophotrochozoa</taxon>
        <taxon>Mollusca</taxon>
        <taxon>Bivalvia</taxon>
        <taxon>Autobranchia</taxon>
        <taxon>Pteriomorphia</taxon>
        <taxon>Mytilida</taxon>
        <taxon>Mytiloidea</taxon>
        <taxon>Mytilidae</taxon>
        <taxon>Mytilinae</taxon>
        <taxon>Mytilus</taxon>
    </lineage>
</organism>
<dbReference type="InterPro" id="IPR037524">
    <property type="entry name" value="PA14/GLEYA"/>
</dbReference>
<evidence type="ECO:0000313" key="18">
    <source>
        <dbReference type="EMBL" id="CAG2190965.1"/>
    </source>
</evidence>
<evidence type="ECO:0000256" key="2">
    <source>
        <dbReference type="ARBA" id="ARBA00009456"/>
    </source>
</evidence>
<dbReference type="PROSITE" id="PS01187">
    <property type="entry name" value="EGF_CA"/>
    <property type="match status" value="2"/>
</dbReference>
<evidence type="ECO:0000256" key="11">
    <source>
        <dbReference type="PROSITE-ProRule" id="PRU00076"/>
    </source>
</evidence>
<evidence type="ECO:0000259" key="16">
    <source>
        <dbReference type="PROSITE" id="PS50268"/>
    </source>
</evidence>
<dbReference type="PROSITE" id="PS50026">
    <property type="entry name" value="EGF_3"/>
    <property type="match status" value="2"/>
</dbReference>
<sequence length="2306" mass="253726">MEANFTELIELLVFMEANFTELIELYADNNLIKNVTELGESGYGIKLRPTYLRKKKQLVAFSTTPNIVKLYLHNNLIEMVNNTDFCELQVLQLLNLRGNRLNETHIQEDGFKCLPVLNYLNLGSNHNMQYVPVALTTHERLPSIQTLFLDSNMISVLPSETFTNVSTLVSLYLYNNRIVAVEDGAFPYEVNTIYMSNNDFRFIHEHQFSYLSELRSLDLSNNAIDYIPDDAFINATSLAYLQLSSNKITHIKKIYFENCPLTSGLYLSNNEIGWIEDGSLNHVTSSGTFDFSSNRLYKLPMNGTFHDLSLSSYNGLRLENNRISVIRPDTFKDVSCYRLYLQNNRISRIESGAFQDVTARYYFNLDNNKIRVIESNAFNTVSAGVSYTNGQFSFNGNLLGEIQSYAFNGTTCNYFYMQNLNLGIIPSNAFTDFTCRRAYLQSSSITDIKKHAFYNFRANDYFYLNSNQLTTISSSIFGGTSYVEYLQMYDNGLTSITSDGFRNVDVDYIYLQNNGLTVYPIALNEITPIQIHLYSNEISIIPKGSFNSQTRLQRLYMYNNNITQISAGLLTPAIRLRNIDFHDNQIQYIEEGSFNGLSSLQTLDLGQNVIPYFPSVILPAITTLDLADNRIEALGGLNLGGSTSVNLDNNFLGCECSTVESLYNVKDGLSANTMCYSPTALQGVLFASSQSSSPDHFTKKEKWHCSSAVSGENIVRTAVSSTNITITWDRPSFIYSLVNASNDETETAEKVTNSIETWEYLVTCTSNTAATLTTLQTVVLDFPECIINTPCNTTADNTTVTSSNSTTSNTTVTDCSTIDSNCTKSTDHTTSVSFGDVDGLLPMTLYECVIELTVDNYTSAKSVPTFIFTPAVITGSGNETTENNVTTNSKDINMDMTFYDFSAGHDDFSSTSGILSVSPFHVTSPLGSWLAISSDPTTDTFSEWFRSTSSNVVVQGGITLSYDNSTTTSVVRRYYSGSFFPVDNSGYGAEGQTDCGGTLHNFAFTSAIRSGLTFSGSEVITLGGGEELWLYINKKLVVEIVQNRTTSDIPCQKIDLSTANGGGYVIPEEGILVNGDCVGLSPLTSASVYVELEVGETYPFEIFHAERHPCTSELFIQFENVDLPENGSLPFNYHLTPREDLHVNGIVGVFNVWDIFATGPSFQVELLSGNEARHFTLKEDTIANRNAATTVTPPTYEYVFVKGTNVSYVECAPEVMIPEPSTPGSEIFTISTSQVLLTLVTELDYEVEQTYTLTLRVVDIGSGLTGSLVIRVIVQDVNDNCPSLTSISYITPRPILQLDPLFNVQSQDSDSGINAEIQVYISPIIYESPPVDYTYISDIRRQVYNGSTELTLEIIGIDQGTPPRGSAVNVTVNISNTCLIDELLDRTNMLFTVNQSSGDVYLRIPGYWVINYTCTDYIGIYNGLIRDDQMTASSSRSKLTLPDRARLENNASDPVFGPLAGGWVAGTNDLDQYIEVNMEEFYQIKQIHLQGQQDEANWVTAFRVYYVDNTTGNWTLYKNDGGEFIFLGNNDQKSIRTTDLVPPIVSQYVRINPRNWTNNIGLRMELSGCPLALQYYYDTSCERCYTSSYCLGDGETHMCGRCENGTDPCDRSPSEHSFGAQSECSPCLDGWICKDGYATPCANYTYVLGCNDTYCPDTCTLCEPGYACRGGQRYICLPGTYSKGSDEFCTICTEGLYQDEMGQSECKKCPAGYYSSKSKDRCNACDVGSYSLGDGKVGCIACTSTTECPCMGNTACFEAGGNRAGCINKGAGSYECLDCPAGFIGDGVTCADIDECALHHPCWNTSACINTVPGYQCLACPYGYTGTYEDGLAWNNTVRVFELMNQELAPLQEQICVDINECLTDNGRCDPLSPCVNTIGSYYCGFCAEGYAGIPSINCYSSNYCQTGQHTCSQYATCIYLGPGEYSCECNIGYTGTGKYCGLDSDLDGHPDITLPCTDWGCYRDNCRMKPNCGQEDADGDRIGDDCDNDSDNDGTIDTLDNCPYVHSWDRTDTDNDTVGDICDNCLSVTNTDQIDTDQNGVGDACDTDDDNDGRPDGFDNCPLKNNPTQDDSDGDHIGDVCDNCISIGNPAQTDTDQNGYGDSCDPTINKDRDGDSVLDISDNCQEAANGEQTDTDGDGIGDVCDPDLDGDGINNSDDNCPYLKNPLQTDVNGMYTLEAIGTSQEGSFSCNLEVQQIINQSIYKRKVSLKSDQVGDDCVVDSDGDGIDDRDQVGDDCVDGDSIDDRDQVGDNCVVDSDGDGIDDRDQVGDDCVVDSDGDGIDDKTRFDDCVVDSDGDGIDDSNDT</sequence>
<dbReference type="InterPro" id="IPR011641">
    <property type="entry name" value="Tyr-kin_ephrin_A/B_rcpt-like"/>
</dbReference>
<dbReference type="InterPro" id="IPR049883">
    <property type="entry name" value="NOTCH1_EGF-like"/>
</dbReference>
<dbReference type="SMART" id="SM00181">
    <property type="entry name" value="EGF"/>
    <property type="match status" value="5"/>
</dbReference>
<dbReference type="PROSITE" id="PS51234">
    <property type="entry name" value="TSP3"/>
    <property type="match status" value="2"/>
</dbReference>
<dbReference type="Pfam" id="PF13306">
    <property type="entry name" value="LRR_5"/>
    <property type="match status" value="2"/>
</dbReference>
<feature type="domain" description="Cadherin" evidence="16">
    <location>
        <begin position="1228"/>
        <end position="1284"/>
    </location>
</feature>
<dbReference type="SMART" id="SM00179">
    <property type="entry name" value="EGF_CA"/>
    <property type="match status" value="4"/>
</dbReference>
<dbReference type="CDD" id="cd11304">
    <property type="entry name" value="Cadherin_repeat"/>
    <property type="match status" value="1"/>
</dbReference>
<dbReference type="Pfam" id="PF00754">
    <property type="entry name" value="F5_F8_type_C"/>
    <property type="match status" value="1"/>
</dbReference>
<evidence type="ECO:0000256" key="5">
    <source>
        <dbReference type="ARBA" id="ARBA00022729"/>
    </source>
</evidence>
<dbReference type="GO" id="GO:0005886">
    <property type="term" value="C:plasma membrane"/>
    <property type="evidence" value="ECO:0007669"/>
    <property type="project" value="InterPro"/>
</dbReference>
<keyword evidence="8" id="KW-0472">Membrane</keyword>
<keyword evidence="4" id="KW-0433">Leucine-rich repeat</keyword>
<accession>A0A8S3Q4U8</accession>
<evidence type="ECO:0000256" key="4">
    <source>
        <dbReference type="ARBA" id="ARBA00022614"/>
    </source>
</evidence>
<dbReference type="InterPro" id="IPR018097">
    <property type="entry name" value="EGF_Ca-bd_CS"/>
</dbReference>
<dbReference type="OrthoDB" id="14563at2759"/>
<dbReference type="InterPro" id="IPR003367">
    <property type="entry name" value="Thrombospondin_3-like_rpt"/>
</dbReference>
<dbReference type="InterPro" id="IPR002126">
    <property type="entry name" value="Cadherin-like_dom"/>
</dbReference>
<dbReference type="GO" id="GO:0005509">
    <property type="term" value="F:calcium ion binding"/>
    <property type="evidence" value="ECO:0007669"/>
    <property type="project" value="UniProtKB-UniRule"/>
</dbReference>
<feature type="compositionally biased region" description="Acidic residues" evidence="13">
    <location>
        <begin position="2291"/>
        <end position="2306"/>
    </location>
</feature>
<evidence type="ECO:0000256" key="6">
    <source>
        <dbReference type="ARBA" id="ARBA00022737"/>
    </source>
</evidence>
<dbReference type="PROSITE" id="PS00232">
    <property type="entry name" value="CADHERIN_1"/>
    <property type="match status" value="1"/>
</dbReference>
<dbReference type="PROSITE" id="PS50268">
    <property type="entry name" value="CADHERIN_2"/>
    <property type="match status" value="1"/>
</dbReference>
<comment type="caution">
    <text evidence="11">Lacks conserved residue(s) required for the propagation of feature annotation.</text>
</comment>
<dbReference type="EMBL" id="CAJPWZ010000349">
    <property type="protein sequence ID" value="CAG2190965.1"/>
    <property type="molecule type" value="Genomic_DNA"/>
</dbReference>
<evidence type="ECO:0000256" key="3">
    <source>
        <dbReference type="ARBA" id="ARBA00022536"/>
    </source>
</evidence>
<dbReference type="SMART" id="SM00369">
    <property type="entry name" value="LRR_TYP"/>
    <property type="match status" value="12"/>
</dbReference>
<comment type="subcellular location">
    <subcellularLocation>
        <location evidence="1">Membrane</location>
    </subcellularLocation>
</comment>
<evidence type="ECO:0000259" key="14">
    <source>
        <dbReference type="PROSITE" id="PS50022"/>
    </source>
</evidence>
<keyword evidence="5" id="KW-0732">Signal</keyword>
<comment type="similarity">
    <text evidence="2">Belongs to the thrombospondin family.</text>
</comment>
<keyword evidence="9" id="KW-1015">Disulfide bond</keyword>
<feature type="repeat" description="TSP type-3" evidence="12">
    <location>
        <begin position="2134"/>
        <end position="2169"/>
    </location>
</feature>
<dbReference type="FunFam" id="3.80.10.10:FF:001360">
    <property type="entry name" value="Uncharacterized protein"/>
    <property type="match status" value="1"/>
</dbReference>
<evidence type="ECO:0000256" key="9">
    <source>
        <dbReference type="ARBA" id="ARBA00023157"/>
    </source>
</evidence>
<evidence type="ECO:0000256" key="10">
    <source>
        <dbReference type="PROSITE-ProRule" id="PRU00043"/>
    </source>
</evidence>
<proteinExistence type="inferred from homology"/>
<feature type="region of interest" description="Disordered" evidence="13">
    <location>
        <begin position="2037"/>
        <end position="2075"/>
    </location>
</feature>
<feature type="domain" description="EGF-like" evidence="15">
    <location>
        <begin position="1792"/>
        <end position="1830"/>
    </location>
</feature>
<keyword evidence="6" id="KW-0677">Repeat</keyword>
<dbReference type="PROSITE" id="PS51820">
    <property type="entry name" value="PA14"/>
    <property type="match status" value="1"/>
</dbReference>
<dbReference type="Gene3D" id="2.60.40.60">
    <property type="entry name" value="Cadherins"/>
    <property type="match status" value="1"/>
</dbReference>
<dbReference type="GO" id="GO:0007156">
    <property type="term" value="P:homophilic cell adhesion via plasma membrane adhesion molecules"/>
    <property type="evidence" value="ECO:0007669"/>
    <property type="project" value="InterPro"/>
</dbReference>
<dbReference type="InterPro" id="IPR024731">
    <property type="entry name" value="NELL2-like_EGF"/>
</dbReference>
<feature type="domain" description="PA14" evidence="17">
    <location>
        <begin position="953"/>
        <end position="1132"/>
    </location>
</feature>
<keyword evidence="7 10" id="KW-0106">Calcium</keyword>
<feature type="repeat" description="TSP type-3" evidence="12">
    <location>
        <begin position="2035"/>
        <end position="2070"/>
    </location>
</feature>
<evidence type="ECO:0000256" key="8">
    <source>
        <dbReference type="ARBA" id="ARBA00023136"/>
    </source>
</evidence>
<feature type="region of interest" description="Disordered" evidence="13">
    <location>
        <begin position="2249"/>
        <end position="2306"/>
    </location>
</feature>
<dbReference type="SMART" id="SM00231">
    <property type="entry name" value="FA58C"/>
    <property type="match status" value="1"/>
</dbReference>
<dbReference type="SMART" id="SM00112">
    <property type="entry name" value="CA"/>
    <property type="match status" value="1"/>
</dbReference>
<keyword evidence="19" id="KW-1185">Reference proteome</keyword>
<dbReference type="Gene3D" id="2.10.50.10">
    <property type="entry name" value="Tumor Necrosis Factor Receptor, subunit A, domain 2"/>
    <property type="match status" value="1"/>
</dbReference>
<evidence type="ECO:0000259" key="17">
    <source>
        <dbReference type="PROSITE" id="PS51820"/>
    </source>
</evidence>
<dbReference type="PROSITE" id="PS01285">
    <property type="entry name" value="FA58C_1"/>
    <property type="match status" value="1"/>
</dbReference>
<gene>
    <name evidence="18" type="ORF">MEDL_6238</name>
</gene>
<dbReference type="Pfam" id="PF07645">
    <property type="entry name" value="EGF_CA"/>
    <property type="match status" value="2"/>
</dbReference>
<dbReference type="Gene3D" id="4.10.1080.10">
    <property type="entry name" value="TSP type-3 repeat"/>
    <property type="match status" value="2"/>
</dbReference>
<dbReference type="InterPro" id="IPR032675">
    <property type="entry name" value="LRR_dom_sf"/>
</dbReference>